<reference evidence="2 3" key="1">
    <citation type="submission" date="2019-03" db="EMBL/GenBank/DDBJ databases">
        <title>Genomic Encyclopedia of Type Strains, Phase IV (KMG-IV): sequencing the most valuable type-strain genomes for metagenomic binning, comparative biology and taxonomic classification.</title>
        <authorList>
            <person name="Goeker M."/>
        </authorList>
    </citation>
    <scope>NUCLEOTIDE SEQUENCE [LARGE SCALE GENOMIC DNA]</scope>
    <source>
        <strain evidence="2 3">DSM 28679</strain>
    </source>
</reference>
<dbReference type="PANTHER" id="PTHR38773:SF1">
    <property type="entry name" value="PROTEIN SPRT"/>
    <property type="match status" value="1"/>
</dbReference>
<evidence type="ECO:0000259" key="1">
    <source>
        <dbReference type="SMART" id="SM00731"/>
    </source>
</evidence>
<dbReference type="SMART" id="SM00731">
    <property type="entry name" value="SprT"/>
    <property type="match status" value="1"/>
</dbReference>
<dbReference type="EMBL" id="SNYK01000001">
    <property type="protein sequence ID" value="TDQ40044.1"/>
    <property type="molecule type" value="Genomic_DNA"/>
</dbReference>
<dbReference type="RefSeq" id="WP_101496753.1">
    <property type="nucleotide sequence ID" value="NZ_LNJZ01000007.1"/>
</dbReference>
<dbReference type="NCBIfam" id="NF003421">
    <property type="entry name" value="PRK04860.1"/>
    <property type="match status" value="1"/>
</dbReference>
<evidence type="ECO:0000313" key="3">
    <source>
        <dbReference type="Proteomes" id="UP000294575"/>
    </source>
</evidence>
<dbReference type="InterPro" id="IPR006640">
    <property type="entry name" value="SprT-like_domain"/>
</dbReference>
<evidence type="ECO:0000313" key="2">
    <source>
        <dbReference type="EMBL" id="TDQ40044.1"/>
    </source>
</evidence>
<protein>
    <submittedName>
        <fullName evidence="2">SprT protein</fullName>
    </submittedName>
</protein>
<proteinExistence type="predicted"/>
<dbReference type="GO" id="GO:0006950">
    <property type="term" value="P:response to stress"/>
    <property type="evidence" value="ECO:0007669"/>
    <property type="project" value="UniProtKB-ARBA"/>
</dbReference>
<gene>
    <name evidence="2" type="ORF">DFQ45_101177</name>
</gene>
<accession>A0A4R6UAE2</accession>
<feature type="domain" description="SprT-like" evidence="1">
    <location>
        <begin position="7"/>
        <end position="156"/>
    </location>
</feature>
<organism evidence="2 3">
    <name type="scientific">Thiopseudomonas denitrificans</name>
    <dbReference type="NCBI Taxonomy" id="1501432"/>
    <lineage>
        <taxon>Bacteria</taxon>
        <taxon>Pseudomonadati</taxon>
        <taxon>Pseudomonadota</taxon>
        <taxon>Gammaproteobacteria</taxon>
        <taxon>Pseudomonadales</taxon>
        <taxon>Pseudomonadaceae</taxon>
        <taxon>Thiopseudomonas</taxon>
    </lineage>
</organism>
<dbReference type="OrthoDB" id="267364at2"/>
<dbReference type="AlphaFoldDB" id="A0A4R6UAE2"/>
<name>A0A4R6UAE2_9GAMM</name>
<comment type="caution">
    <text evidence="2">The sequence shown here is derived from an EMBL/GenBank/DDBJ whole genome shotgun (WGS) entry which is preliminary data.</text>
</comment>
<dbReference type="PANTHER" id="PTHR38773">
    <property type="entry name" value="PROTEIN SPRT"/>
    <property type="match status" value="1"/>
</dbReference>
<sequence length="166" mass="19785">MPEMIRQRTEECYVLAERHYGRSFERPDICLDLRGQSAGMAYPQVNRLRFNPLLYRENSRHFLQQTVAHEVAHLLAYRLHGKNIRPHGTQWQNIMLQVFGLPAERCHSYRLPPAWKTLYAYACRCRQHDFSAQRHARVRKGQCYLCKACRQPLVFTGKMERKLIQR</sequence>
<dbReference type="Pfam" id="PF10263">
    <property type="entry name" value="SprT-like"/>
    <property type="match status" value="1"/>
</dbReference>
<keyword evidence="3" id="KW-1185">Reference proteome</keyword>
<dbReference type="Proteomes" id="UP000294575">
    <property type="component" value="Unassembled WGS sequence"/>
</dbReference>